<keyword evidence="2" id="KW-1133">Transmembrane helix</keyword>
<keyword evidence="5" id="KW-1185">Reference proteome</keyword>
<protein>
    <recommendedName>
        <fullName evidence="6">Pentapeptide repeat-containing protein</fullName>
    </recommendedName>
</protein>
<gene>
    <name evidence="4" type="ORF">AWB76_06010</name>
</gene>
<feature type="chain" id="PRO_5007623389" description="Pentapeptide repeat-containing protein" evidence="3">
    <location>
        <begin position="19"/>
        <end position="652"/>
    </location>
</feature>
<evidence type="ECO:0000256" key="1">
    <source>
        <dbReference type="SAM" id="MobiDB-lite"/>
    </source>
</evidence>
<sequence length="652" mass="72952">MSCLRVLLLVLWVLWVTAATGAAEPSAAIPNIGSPHGPEAHSFSPPPIDPACTNAEPEWDDTERNLWWSVCQSGSNQVASNLRLLFPPPRWKDCHKFVPVKAEFISTLLSKAPYKKRLEETGLRLDSVAIDGDMVFGDQPIPGNITITCFKFNGSFKLVNMAINGSMQFIAGQFNRSLILKDTHIHGALRLAETSGASYFMAGTIVDNDLEMKGDIIPGHVMLGDVRANNVLIDIDAEAIYATDLETRGSASFFRIRSTGRVFPTLDLRDAKIGGSLFIENSRFSRLNLGYAYVHDSAEIDYLPSDLNAPGLRVDGTFTVSYPEDGVKELAKKLRKVQNLKENERPRFIPYECYQEMNANTRSALFHATGNCAGPGAFSSLANIPLIGRLFRDPCENETFWSLNSKFNLKDARLHIIEVSGSFDPSDAMLVWPLRIDNANMTFDVVRHSAKGQEKLYSAQWYVCWLERGETRFDQRNYKQVADFLQSRGYSASADTVRIAGKNRELYETCTNGLNFIVDCMYMTLSWAAVGYGFRMYLPLIYLVIFVTIGAFVFGSSSATFNYLEDADFQSPLSRGVTTKGDLAREAWLIIQRGFPYSLDMFLPLIRLNDDHYTVKLEGKRLTYLYFHKFMGWLLSAYVVAAVTGLTKSGSL</sequence>
<dbReference type="RefSeq" id="WP_157696236.1">
    <property type="nucleotide sequence ID" value="NZ_FCOI02000028.1"/>
</dbReference>
<keyword evidence="2" id="KW-0472">Membrane</keyword>
<organism evidence="4 5">
    <name type="scientific">Caballeronia temeraria</name>
    <dbReference type="NCBI Taxonomy" id="1777137"/>
    <lineage>
        <taxon>Bacteria</taxon>
        <taxon>Pseudomonadati</taxon>
        <taxon>Pseudomonadota</taxon>
        <taxon>Betaproteobacteria</taxon>
        <taxon>Burkholderiales</taxon>
        <taxon>Burkholderiaceae</taxon>
        <taxon>Caballeronia</taxon>
    </lineage>
</organism>
<dbReference type="EMBL" id="FCOI02000028">
    <property type="protein sequence ID" value="SAK86083.1"/>
    <property type="molecule type" value="Genomic_DNA"/>
</dbReference>
<accession>A0A158CUN5</accession>
<dbReference type="AlphaFoldDB" id="A0A158CUN5"/>
<feature type="transmembrane region" description="Helical" evidence="2">
    <location>
        <begin position="541"/>
        <end position="564"/>
    </location>
</feature>
<keyword evidence="3" id="KW-0732">Signal</keyword>
<evidence type="ECO:0000256" key="2">
    <source>
        <dbReference type="SAM" id="Phobius"/>
    </source>
</evidence>
<evidence type="ECO:0000256" key="3">
    <source>
        <dbReference type="SAM" id="SignalP"/>
    </source>
</evidence>
<dbReference type="OrthoDB" id="9124319at2"/>
<evidence type="ECO:0000313" key="5">
    <source>
        <dbReference type="Proteomes" id="UP000054624"/>
    </source>
</evidence>
<dbReference type="Proteomes" id="UP000054624">
    <property type="component" value="Unassembled WGS sequence"/>
</dbReference>
<evidence type="ECO:0008006" key="6">
    <source>
        <dbReference type="Google" id="ProtNLM"/>
    </source>
</evidence>
<feature type="transmembrane region" description="Helical" evidence="2">
    <location>
        <begin position="630"/>
        <end position="647"/>
    </location>
</feature>
<keyword evidence="2" id="KW-0812">Transmembrane</keyword>
<proteinExistence type="predicted"/>
<feature type="region of interest" description="Disordered" evidence="1">
    <location>
        <begin position="30"/>
        <end position="56"/>
    </location>
</feature>
<name>A0A158CUN5_9BURK</name>
<evidence type="ECO:0000313" key="4">
    <source>
        <dbReference type="EMBL" id="SAK86083.1"/>
    </source>
</evidence>
<dbReference type="STRING" id="1777137.AWB76_06010"/>
<feature type="signal peptide" evidence="3">
    <location>
        <begin position="1"/>
        <end position="18"/>
    </location>
</feature>
<reference evidence="5" key="1">
    <citation type="submission" date="2016-01" db="EMBL/GenBank/DDBJ databases">
        <authorList>
            <person name="Peeters Charlotte."/>
        </authorList>
    </citation>
    <scope>NUCLEOTIDE SEQUENCE [LARGE SCALE GENOMIC DNA]</scope>
</reference>